<name>A0A3M3S4S0_PSECA</name>
<reference evidence="1 2" key="1">
    <citation type="submission" date="2018-08" db="EMBL/GenBank/DDBJ databases">
        <title>Recombination of ecologically and evolutionarily significant loci maintains genetic cohesion in the Pseudomonas syringae species complex.</title>
        <authorList>
            <person name="Dillon M."/>
            <person name="Thakur S."/>
            <person name="Almeida R.N.D."/>
            <person name="Weir B.S."/>
            <person name="Guttman D.S."/>
        </authorList>
    </citation>
    <scope>NUCLEOTIDE SEQUENCE [LARGE SCALE GENOMIC DNA]</scope>
    <source>
        <strain evidence="1 2">ICMP 15203</strain>
    </source>
</reference>
<gene>
    <name evidence="1" type="ORF">ALQ51_02756</name>
</gene>
<sequence>PSGAVKTGMQRVRVILEKQAHRRVAVFCKGLFRTRSPVVWRREAYLREEGA</sequence>
<evidence type="ECO:0000313" key="2">
    <source>
        <dbReference type="Proteomes" id="UP000270524"/>
    </source>
</evidence>
<comment type="caution">
    <text evidence="1">The sequence shown here is derived from an EMBL/GenBank/DDBJ whole genome shotgun (WGS) entry which is preliminary data.</text>
</comment>
<dbReference type="EMBL" id="RBPJ01000033">
    <property type="protein sequence ID" value="RMO03562.1"/>
    <property type="molecule type" value="Genomic_DNA"/>
</dbReference>
<dbReference type="Proteomes" id="UP000270524">
    <property type="component" value="Unassembled WGS sequence"/>
</dbReference>
<feature type="non-terminal residue" evidence="1">
    <location>
        <position position="1"/>
    </location>
</feature>
<proteinExistence type="predicted"/>
<accession>A0A3M3S4S0</accession>
<protein>
    <submittedName>
        <fullName evidence="1">Uncharacterized protein</fullName>
    </submittedName>
</protein>
<evidence type="ECO:0000313" key="1">
    <source>
        <dbReference type="EMBL" id="RMO03562.1"/>
    </source>
</evidence>
<organism evidence="1 2">
    <name type="scientific">Pseudomonas cannabina</name>
    <dbReference type="NCBI Taxonomy" id="86840"/>
    <lineage>
        <taxon>Bacteria</taxon>
        <taxon>Pseudomonadati</taxon>
        <taxon>Pseudomonadota</taxon>
        <taxon>Gammaproteobacteria</taxon>
        <taxon>Pseudomonadales</taxon>
        <taxon>Pseudomonadaceae</taxon>
        <taxon>Pseudomonas</taxon>
    </lineage>
</organism>
<dbReference type="AlphaFoldDB" id="A0A3M3S4S0"/>